<dbReference type="Proteomes" id="UP000676804">
    <property type="component" value="Unassembled WGS sequence"/>
</dbReference>
<keyword evidence="1" id="KW-0812">Transmembrane</keyword>
<feature type="transmembrane region" description="Helical" evidence="1">
    <location>
        <begin position="245"/>
        <end position="263"/>
    </location>
</feature>
<evidence type="ECO:0000313" key="3">
    <source>
        <dbReference type="EMBL" id="MBR8689198.1"/>
    </source>
</evidence>
<organism evidence="3 5">
    <name type="scientific">Bacillus australimaris</name>
    <dbReference type="NCBI Taxonomy" id="1326968"/>
    <lineage>
        <taxon>Bacteria</taxon>
        <taxon>Bacillati</taxon>
        <taxon>Bacillota</taxon>
        <taxon>Bacilli</taxon>
        <taxon>Bacillales</taxon>
        <taxon>Bacillaceae</taxon>
        <taxon>Bacillus</taxon>
    </lineage>
</organism>
<feature type="transmembrane region" description="Helical" evidence="1">
    <location>
        <begin position="6"/>
        <end position="21"/>
    </location>
</feature>
<keyword evidence="1" id="KW-1133">Transmembrane helix</keyword>
<evidence type="ECO:0000313" key="2">
    <source>
        <dbReference type="EMBL" id="KPN15160.1"/>
    </source>
</evidence>
<accession>A0ABD4QHN7</accession>
<comment type="caution">
    <text evidence="3">The sequence shown here is derived from an EMBL/GenBank/DDBJ whole genome shotgun (WGS) entry which is preliminary data.</text>
</comment>
<keyword evidence="1" id="KW-0472">Membrane</keyword>
<dbReference type="EMBL" id="LGYN01000003">
    <property type="protein sequence ID" value="KPN15160.1"/>
    <property type="molecule type" value="Genomic_DNA"/>
</dbReference>
<feature type="transmembrane region" description="Helical" evidence="1">
    <location>
        <begin position="67"/>
        <end position="87"/>
    </location>
</feature>
<dbReference type="EMBL" id="JAGQFH010000003">
    <property type="protein sequence ID" value="MBR8689198.1"/>
    <property type="molecule type" value="Genomic_DNA"/>
</dbReference>
<dbReference type="RefSeq" id="WP_060697853.1">
    <property type="nucleotide sequence ID" value="NZ_JAGQFH010000003.1"/>
</dbReference>
<reference evidence="3 5" key="2">
    <citation type="submission" date="2021-04" db="EMBL/GenBank/DDBJ databases">
        <title>Isolation of newly marine bacteria for enzymatic activity.</title>
        <authorList>
            <person name="Hadi W.A.M."/>
            <person name="Nair A.J.J."/>
            <person name="Edwin B.T."/>
        </authorList>
    </citation>
    <scope>NUCLEOTIDE SEQUENCE [LARGE SCALE GENOMIC DNA]</scope>
    <source>
        <strain evidence="3 5">B28A</strain>
    </source>
</reference>
<sequence>MAVIFLLYASIVIAGLLSIIKNSDIFNYLFKIISILLESIFSISEYLQGNSSDVIIITSLPYLNFDLFTEFKILIYAIFTVSLIFFLKFISDLFSLKRMTHLILSMLFQVTLSFIFFSETIPVILLVAVIMTILFYFIPLGSGRYFSLIEYGSFLESAYKPVSLNFNIYKFILRAILPMAPFALFFKILIPQVTVYLVILIYIAILLFIFMNTYKDKFEGNLRKIVVFSLIIIITISQQKFEGNVIGFILSILAIFFSFERLLSSFKDLKKEIQDNSLLYIIEKKKDDLDWLVENKLNFSIQRNGDFSESLLLKQIIIHFYLDEKDDLLILTKKYSESYGSNIRFVEQIKYFALYSTKNIKEKYKYLSRIFEMEKSEVELQQIYIEYSWVIFYETEEYDKIIQLLNEISYILSDEDKFILYYSLMRTGKEKYAQNLKNEINNFEQIEHEINMKKQFF</sequence>
<keyword evidence="4" id="KW-1185">Reference proteome</keyword>
<protein>
    <submittedName>
        <fullName evidence="3">Uncharacterized protein</fullName>
    </submittedName>
</protein>
<feature type="transmembrane region" description="Helical" evidence="1">
    <location>
        <begin position="195"/>
        <end position="214"/>
    </location>
</feature>
<dbReference type="AlphaFoldDB" id="A0ABD4QHN7"/>
<evidence type="ECO:0000313" key="4">
    <source>
        <dbReference type="Proteomes" id="UP000050272"/>
    </source>
</evidence>
<evidence type="ECO:0000313" key="5">
    <source>
        <dbReference type="Proteomes" id="UP000676804"/>
    </source>
</evidence>
<feature type="transmembrane region" description="Helical" evidence="1">
    <location>
        <begin position="123"/>
        <end position="147"/>
    </location>
</feature>
<feature type="transmembrane region" description="Helical" evidence="1">
    <location>
        <begin position="221"/>
        <end position="239"/>
    </location>
</feature>
<gene>
    <name evidence="2" type="ORF">AKG37_16710</name>
    <name evidence="3" type="ORF">KCQ59_05295</name>
</gene>
<evidence type="ECO:0000256" key="1">
    <source>
        <dbReference type="SAM" id="Phobius"/>
    </source>
</evidence>
<proteinExistence type="predicted"/>
<reference evidence="2 4" key="1">
    <citation type="submission" date="2015-07" db="EMBL/GenBank/DDBJ databases">
        <title>Bacillus zhangzhouensis sp. nov. and Bacillus nanhaiticus sp. nov.</title>
        <authorList>
            <person name="Liu Y."/>
            <person name="Lai Q."/>
            <person name="Shao Z."/>
        </authorList>
    </citation>
    <scope>NUCLEOTIDE SEQUENCE [LARGE SCALE GENOMIC DNA]</scope>
    <source>
        <strain evidence="2 4">NH7I_1</strain>
    </source>
</reference>
<name>A0ABD4QHN7_9BACI</name>
<dbReference type="Proteomes" id="UP000050272">
    <property type="component" value="Unassembled WGS sequence"/>
</dbReference>